<evidence type="ECO:0008006" key="3">
    <source>
        <dbReference type="Google" id="ProtNLM"/>
    </source>
</evidence>
<comment type="caution">
    <text evidence="2">The sequence shown here is derived from an EMBL/GenBank/DDBJ whole genome shotgun (WGS) entry which is preliminary data.</text>
</comment>
<keyword evidence="1" id="KW-0472">Membrane</keyword>
<feature type="transmembrane region" description="Helical" evidence="1">
    <location>
        <begin position="45"/>
        <end position="69"/>
    </location>
</feature>
<evidence type="ECO:0000256" key="1">
    <source>
        <dbReference type="SAM" id="Phobius"/>
    </source>
</evidence>
<dbReference type="AlphaFoldDB" id="X1TKP1"/>
<name>X1TKP1_9ZZZZ</name>
<protein>
    <recommendedName>
        <fullName evidence="3">2TM domain-containing protein</fullName>
    </recommendedName>
</protein>
<keyword evidence="1" id="KW-1133">Transmembrane helix</keyword>
<accession>X1TKP1</accession>
<keyword evidence="1" id="KW-0812">Transmembrane</keyword>
<reference evidence="2" key="1">
    <citation type="journal article" date="2014" name="Front. Microbiol.">
        <title>High frequency of phylogenetically diverse reductive dehalogenase-homologous genes in deep subseafloor sedimentary metagenomes.</title>
        <authorList>
            <person name="Kawai M."/>
            <person name="Futagami T."/>
            <person name="Toyoda A."/>
            <person name="Takaki Y."/>
            <person name="Nishi S."/>
            <person name="Hori S."/>
            <person name="Arai W."/>
            <person name="Tsubouchi T."/>
            <person name="Morono Y."/>
            <person name="Uchiyama I."/>
            <person name="Ito T."/>
            <person name="Fujiyama A."/>
            <person name="Inagaki F."/>
            <person name="Takami H."/>
        </authorList>
    </citation>
    <scope>NUCLEOTIDE SEQUENCE</scope>
    <source>
        <strain evidence="2">Expedition CK06-06</strain>
    </source>
</reference>
<feature type="transmembrane region" description="Helical" evidence="1">
    <location>
        <begin position="75"/>
        <end position="95"/>
    </location>
</feature>
<evidence type="ECO:0000313" key="2">
    <source>
        <dbReference type="EMBL" id="GAI91916.1"/>
    </source>
</evidence>
<gene>
    <name evidence="2" type="ORF">S12H4_36529</name>
</gene>
<organism evidence="2">
    <name type="scientific">marine sediment metagenome</name>
    <dbReference type="NCBI Taxonomy" id="412755"/>
    <lineage>
        <taxon>unclassified sequences</taxon>
        <taxon>metagenomes</taxon>
        <taxon>ecological metagenomes</taxon>
    </lineage>
</organism>
<sequence>MSHSDWIKIEFQEFVNKFNIELVIQKAPKILYSKKDKEHVAENSLIAAILIAGLSLIYIAISVILMPIYPINTFIFYPVLGASGMAIGWFTYNYYHLMQSRELYEQ</sequence>
<proteinExistence type="predicted"/>
<dbReference type="EMBL" id="BARW01021780">
    <property type="protein sequence ID" value="GAI91916.1"/>
    <property type="molecule type" value="Genomic_DNA"/>
</dbReference>